<sequence>MSKMKICLKKPCLKRAFRTFIQTALGYVITNVTLALGGLDFNDGDVVKNALIGLAVAAVAAGASAVMNLKEGEDKDNE</sequence>
<organism evidence="2 3">
    <name type="scientific">Ruminococcus bromii</name>
    <dbReference type="NCBI Taxonomy" id="40518"/>
    <lineage>
        <taxon>Bacteria</taxon>
        <taxon>Bacillati</taxon>
        <taxon>Bacillota</taxon>
        <taxon>Clostridia</taxon>
        <taxon>Eubacteriales</taxon>
        <taxon>Oscillospiraceae</taxon>
        <taxon>Ruminococcus</taxon>
    </lineage>
</organism>
<feature type="transmembrane region" description="Helical" evidence="1">
    <location>
        <begin position="51"/>
        <end position="69"/>
    </location>
</feature>
<protein>
    <recommendedName>
        <fullName evidence="4">Holin</fullName>
    </recommendedName>
</protein>
<dbReference type="EMBL" id="NNSR01000046">
    <property type="protein sequence ID" value="PKD30583.1"/>
    <property type="molecule type" value="Genomic_DNA"/>
</dbReference>
<comment type="caution">
    <text evidence="2">The sequence shown here is derived from an EMBL/GenBank/DDBJ whole genome shotgun (WGS) entry which is preliminary data.</text>
</comment>
<keyword evidence="3" id="KW-1185">Reference proteome</keyword>
<evidence type="ECO:0008006" key="4">
    <source>
        <dbReference type="Google" id="ProtNLM"/>
    </source>
</evidence>
<dbReference type="AlphaFoldDB" id="A0A2N0UUD5"/>
<keyword evidence="1" id="KW-0812">Transmembrane</keyword>
<name>A0A2N0UUD5_9FIRM</name>
<gene>
    <name evidence="2" type="ORF">RBATCC27255_01030</name>
</gene>
<evidence type="ECO:0000313" key="3">
    <source>
        <dbReference type="Proteomes" id="UP000233425"/>
    </source>
</evidence>
<feature type="transmembrane region" description="Helical" evidence="1">
    <location>
        <begin position="20"/>
        <end position="39"/>
    </location>
</feature>
<dbReference type="Proteomes" id="UP000233425">
    <property type="component" value="Unassembled WGS sequence"/>
</dbReference>
<keyword evidence="1" id="KW-1133">Transmembrane helix</keyword>
<dbReference type="RefSeq" id="WP_101029045.1">
    <property type="nucleotide sequence ID" value="NZ_CABMMZ010000046.1"/>
</dbReference>
<evidence type="ECO:0000256" key="1">
    <source>
        <dbReference type="SAM" id="Phobius"/>
    </source>
</evidence>
<keyword evidence="1" id="KW-0472">Membrane</keyword>
<evidence type="ECO:0000313" key="2">
    <source>
        <dbReference type="EMBL" id="PKD30583.1"/>
    </source>
</evidence>
<accession>A0A2N0UUD5</accession>
<proteinExistence type="predicted"/>
<reference evidence="2" key="1">
    <citation type="journal article" date="2018" name="Environ. Microbiol.">
        <title>Sporulation capability and amylosome conservation among diverse human colonic and rumen isolates of the keystone starch-degrader Ruminococcus bromii.</title>
        <authorList>
            <person name="Mukhopadhya I."/>
            <person name="Morais S."/>
            <person name="Laverde-Gomez J."/>
            <person name="Sheridan P.O."/>
            <person name="Walker A.W."/>
            <person name="Kelly W."/>
            <person name="Klieve A.V."/>
            <person name="Ouwerkerk D."/>
            <person name="Duncan S.H."/>
            <person name="Louis P."/>
            <person name="Koropatkin N."/>
            <person name="Cockburn D."/>
            <person name="Kibler R."/>
            <person name="Cooper P.J."/>
            <person name="Sandoval C."/>
            <person name="Crost E."/>
            <person name="Juge N."/>
            <person name="Bayer E.A."/>
            <person name="Flint H.J."/>
        </authorList>
    </citation>
    <scope>NUCLEOTIDE SEQUENCE [LARGE SCALE GENOMIC DNA]</scope>
    <source>
        <strain evidence="2">ATCC 27255</strain>
    </source>
</reference>